<dbReference type="SMART" id="SM01208">
    <property type="entry name" value="G5"/>
    <property type="match status" value="1"/>
</dbReference>
<dbReference type="InterPro" id="IPR036908">
    <property type="entry name" value="RlpA-like_sf"/>
</dbReference>
<dbReference type="PANTHER" id="PTHR39160:SF4">
    <property type="entry name" value="RESUSCITATION-PROMOTING FACTOR RPFB"/>
    <property type="match status" value="1"/>
</dbReference>
<evidence type="ECO:0000256" key="1">
    <source>
        <dbReference type="ARBA" id="ARBA00022729"/>
    </source>
</evidence>
<dbReference type="Gene3D" id="2.40.40.10">
    <property type="entry name" value="RlpA-like domain"/>
    <property type="match status" value="1"/>
</dbReference>
<keyword evidence="5" id="KW-1185">Reference proteome</keyword>
<comment type="caution">
    <text evidence="4">The sequence shown here is derived from an EMBL/GenBank/DDBJ whole genome shotgun (WGS) entry which is preliminary data.</text>
</comment>
<dbReference type="InterPro" id="IPR010611">
    <property type="entry name" value="3D_dom"/>
</dbReference>
<dbReference type="RefSeq" id="WP_381009073.1">
    <property type="nucleotide sequence ID" value="NZ_JBHTJF010000008.1"/>
</dbReference>
<dbReference type="CDD" id="cd14667">
    <property type="entry name" value="3D_containing_proteins"/>
    <property type="match status" value="1"/>
</dbReference>
<organism evidence="4 5">
    <name type="scientific">Savagea faecisuis</name>
    <dbReference type="NCBI Taxonomy" id="1274803"/>
    <lineage>
        <taxon>Bacteria</taxon>
        <taxon>Bacillati</taxon>
        <taxon>Bacillota</taxon>
        <taxon>Bacilli</taxon>
        <taxon>Bacillales</taxon>
        <taxon>Caryophanaceae</taxon>
        <taxon>Savagea</taxon>
    </lineage>
</organism>
<evidence type="ECO:0000313" key="5">
    <source>
        <dbReference type="Proteomes" id="UP001596976"/>
    </source>
</evidence>
<dbReference type="InterPro" id="IPR051933">
    <property type="entry name" value="Resuscitation_pf_RpfB"/>
</dbReference>
<dbReference type="Pfam" id="PF07501">
    <property type="entry name" value="G5"/>
    <property type="match status" value="1"/>
</dbReference>
<keyword evidence="2" id="KW-0472">Membrane</keyword>
<gene>
    <name evidence="4" type="ORF">ACFQ0V_01880</name>
</gene>
<dbReference type="Pfam" id="PF06725">
    <property type="entry name" value="3D"/>
    <property type="match status" value="1"/>
</dbReference>
<evidence type="ECO:0000256" key="2">
    <source>
        <dbReference type="SAM" id="Phobius"/>
    </source>
</evidence>
<evidence type="ECO:0000313" key="4">
    <source>
        <dbReference type="EMBL" id="MFD0942518.1"/>
    </source>
</evidence>
<sequence length="409" mass="44489">MSNQAIKGGHNQANKKSTMIFGTVIAILFVAIMALVLIEGTKKTIALTVEGEEIEVRTHAKTVEQLLEEQNIEVAAHDIVEPALNTPLKTGLAVEWIEAEEVVLTVDEEEQTFVTTKRTVGEVLEEAGIEVTEHDIVYPALEEETQPRIAVTKAIEVEVVDGGESKKIWTTPTSVELFLANQQIALGEHDELAGVTLEDRLSKDASKVEVVRIEKVKEQVEAPAEFEVEEKKDANLEKGKTKVLQEGQKGKMLRTYEVVMRNGEEVERNVVAEEVVDAPKNKIVAVGSKQIAQAKPANNTVVSRGNSSAAPAGGKEFYVEATAYTPYCTGCSGISAAGINLRANPNLRLIAVDPRVIPMGSKVWVEGYGYAIAGDTGGAIKGNRIDVLMQTKSQAYSWGRKKVKIKVMN</sequence>
<dbReference type="Pfam" id="PF03990">
    <property type="entry name" value="DUF348"/>
    <property type="match status" value="3"/>
</dbReference>
<reference evidence="5" key="1">
    <citation type="journal article" date="2019" name="Int. J. Syst. Evol. Microbiol.">
        <title>The Global Catalogue of Microorganisms (GCM) 10K type strain sequencing project: providing services to taxonomists for standard genome sequencing and annotation.</title>
        <authorList>
            <consortium name="The Broad Institute Genomics Platform"/>
            <consortium name="The Broad Institute Genome Sequencing Center for Infectious Disease"/>
            <person name="Wu L."/>
            <person name="Ma J."/>
        </authorList>
    </citation>
    <scope>NUCLEOTIDE SEQUENCE [LARGE SCALE GENOMIC DNA]</scope>
    <source>
        <strain evidence="5">CCUG 63563</strain>
    </source>
</reference>
<accession>A0ABW3GU02</accession>
<dbReference type="InterPro" id="IPR059180">
    <property type="entry name" value="3D_YorM"/>
</dbReference>
<dbReference type="PANTHER" id="PTHR39160">
    <property type="entry name" value="CELL WALL-BINDING PROTEIN YOCH"/>
    <property type="match status" value="1"/>
</dbReference>
<proteinExistence type="predicted"/>
<dbReference type="InterPro" id="IPR007137">
    <property type="entry name" value="DUF348"/>
</dbReference>
<dbReference type="Proteomes" id="UP001596976">
    <property type="component" value="Unassembled WGS sequence"/>
</dbReference>
<dbReference type="PROSITE" id="PS51109">
    <property type="entry name" value="G5"/>
    <property type="match status" value="1"/>
</dbReference>
<evidence type="ECO:0000259" key="3">
    <source>
        <dbReference type="PROSITE" id="PS51109"/>
    </source>
</evidence>
<dbReference type="SUPFAM" id="SSF50685">
    <property type="entry name" value="Barwin-like endoglucanases"/>
    <property type="match status" value="1"/>
</dbReference>
<feature type="domain" description="G5" evidence="3">
    <location>
        <begin position="210"/>
        <end position="290"/>
    </location>
</feature>
<dbReference type="Gene3D" id="2.20.230.10">
    <property type="entry name" value="Resuscitation-promoting factor rpfb"/>
    <property type="match status" value="1"/>
</dbReference>
<feature type="transmembrane region" description="Helical" evidence="2">
    <location>
        <begin position="20"/>
        <end position="38"/>
    </location>
</feature>
<dbReference type="EMBL" id="JBHTJF010000008">
    <property type="protein sequence ID" value="MFD0942518.1"/>
    <property type="molecule type" value="Genomic_DNA"/>
</dbReference>
<protein>
    <submittedName>
        <fullName evidence="4">Ubiquitin-like domain-containing protein</fullName>
    </submittedName>
</protein>
<keyword evidence="2" id="KW-1133">Transmembrane helix</keyword>
<dbReference type="InterPro" id="IPR011098">
    <property type="entry name" value="G5_dom"/>
</dbReference>
<keyword evidence="1" id="KW-0732">Signal</keyword>
<name>A0ABW3GU02_9BACL</name>
<keyword evidence="2" id="KW-0812">Transmembrane</keyword>